<comment type="caution">
    <text evidence="1">The sequence shown here is derived from an EMBL/GenBank/DDBJ whole genome shotgun (WGS) entry which is preliminary data.</text>
</comment>
<keyword evidence="2" id="KW-1185">Reference proteome</keyword>
<evidence type="ECO:0000313" key="2">
    <source>
        <dbReference type="Proteomes" id="UP000635885"/>
    </source>
</evidence>
<dbReference type="InterPro" id="IPR043129">
    <property type="entry name" value="ATPase_NBD"/>
</dbReference>
<protein>
    <submittedName>
        <fullName evidence="1">ATPase</fullName>
    </submittedName>
</protein>
<dbReference type="InterPro" id="IPR052519">
    <property type="entry name" value="Euk-type_GlcNAc_Kinase"/>
</dbReference>
<dbReference type="CDD" id="cd24079">
    <property type="entry name" value="ASKHA_NBD_PG1100-like"/>
    <property type="match status" value="1"/>
</dbReference>
<dbReference type="RefSeq" id="WP_188442458.1">
    <property type="nucleotide sequence ID" value="NZ_BMFD01000006.1"/>
</dbReference>
<dbReference type="PANTHER" id="PTHR43190">
    <property type="entry name" value="N-ACETYL-D-GLUCOSAMINE KINASE"/>
    <property type="match status" value="1"/>
</dbReference>
<dbReference type="Gene3D" id="3.30.420.40">
    <property type="match status" value="2"/>
</dbReference>
<evidence type="ECO:0000313" key="1">
    <source>
        <dbReference type="EMBL" id="GGC41722.1"/>
    </source>
</evidence>
<dbReference type="PANTHER" id="PTHR43190:SF3">
    <property type="entry name" value="N-ACETYL-D-GLUCOSAMINE KINASE"/>
    <property type="match status" value="1"/>
</dbReference>
<sequence length="279" mass="31060">MILIADSGSSKTDWRVIADNGTIKQHRGIGFNPTYQSREEMISLLRDEFLLEISNEVNQIFYYGAGCSSESGRGQVNSALSIIFPKAEIVIEHDMLAAAKATCGHDAGIACILGTGSNSCDYDGKNIMESMPAPGYILGDFGGGSSIGKKFLQDFIYQEMPEAIYQKAVDQLGLSYDMIIHEVYKNPFPGRYMASFCKFLTENKADPYCYLLFWNAFQDFLKRYVMKYEGFQGKPVNFVGSIAFHNSDILRNAAFDLGIHVNLILESPIAGLTLYHQKP</sequence>
<dbReference type="Gene3D" id="1.10.720.160">
    <property type="match status" value="1"/>
</dbReference>
<dbReference type="Proteomes" id="UP000635885">
    <property type="component" value="Unassembled WGS sequence"/>
</dbReference>
<reference evidence="2" key="1">
    <citation type="journal article" date="2019" name="Int. J. Syst. Evol. Microbiol.">
        <title>The Global Catalogue of Microorganisms (GCM) 10K type strain sequencing project: providing services to taxonomists for standard genome sequencing and annotation.</title>
        <authorList>
            <consortium name="The Broad Institute Genomics Platform"/>
            <consortium name="The Broad Institute Genome Sequencing Center for Infectious Disease"/>
            <person name="Wu L."/>
            <person name="Ma J."/>
        </authorList>
    </citation>
    <scope>NUCLEOTIDE SEQUENCE [LARGE SCALE GENOMIC DNA]</scope>
    <source>
        <strain evidence="2">CGMCC 1.12479</strain>
    </source>
</reference>
<dbReference type="SUPFAM" id="SSF53067">
    <property type="entry name" value="Actin-like ATPase domain"/>
    <property type="match status" value="2"/>
</dbReference>
<name>A0ABQ1MN18_9BACT</name>
<accession>A0ABQ1MN18</accession>
<organism evidence="1 2">
    <name type="scientific">Belliella aquatica</name>
    <dbReference type="NCBI Taxonomy" id="1323734"/>
    <lineage>
        <taxon>Bacteria</taxon>
        <taxon>Pseudomonadati</taxon>
        <taxon>Bacteroidota</taxon>
        <taxon>Cytophagia</taxon>
        <taxon>Cytophagales</taxon>
        <taxon>Cyclobacteriaceae</taxon>
        <taxon>Belliella</taxon>
    </lineage>
</organism>
<proteinExistence type="predicted"/>
<gene>
    <name evidence="1" type="ORF">GCM10010993_20390</name>
</gene>
<dbReference type="EMBL" id="BMFD01000006">
    <property type="protein sequence ID" value="GGC41722.1"/>
    <property type="molecule type" value="Genomic_DNA"/>
</dbReference>